<dbReference type="AlphaFoldDB" id="A0A1G6LMK8"/>
<evidence type="ECO:0000313" key="2">
    <source>
        <dbReference type="Proteomes" id="UP000199494"/>
    </source>
</evidence>
<dbReference type="EMBL" id="FMZE01000002">
    <property type="protein sequence ID" value="SDC44463.1"/>
    <property type="molecule type" value="Genomic_DNA"/>
</dbReference>
<evidence type="ECO:0000313" key="1">
    <source>
        <dbReference type="EMBL" id="SDC44463.1"/>
    </source>
</evidence>
<proteinExistence type="predicted"/>
<organism evidence="1 2">
    <name type="scientific">Prauserella marina</name>
    <dbReference type="NCBI Taxonomy" id="530584"/>
    <lineage>
        <taxon>Bacteria</taxon>
        <taxon>Bacillati</taxon>
        <taxon>Actinomycetota</taxon>
        <taxon>Actinomycetes</taxon>
        <taxon>Pseudonocardiales</taxon>
        <taxon>Pseudonocardiaceae</taxon>
        <taxon>Prauserella</taxon>
    </lineage>
</organism>
<name>A0A1G6LMK8_9PSEU</name>
<sequence>MDKSRLNALPKQIRRRLGSGWQLARAPISRIPAQRGWDPLLHTGPRVPPDRTRRTSPSADEPQVRARPGAQDGDDHEQ</sequence>
<dbReference type="Proteomes" id="UP000199494">
    <property type="component" value="Unassembled WGS sequence"/>
</dbReference>
<gene>
    <name evidence="1" type="ORF">SAMN05421630_102132</name>
</gene>
<keyword evidence="2" id="KW-1185">Reference proteome</keyword>
<protein>
    <submittedName>
        <fullName evidence="1">Uncharacterized protein</fullName>
    </submittedName>
</protein>
<accession>A0A1G6LMK8</accession>
<reference evidence="1 2" key="1">
    <citation type="submission" date="2016-10" db="EMBL/GenBank/DDBJ databases">
        <authorList>
            <person name="de Groot N.N."/>
        </authorList>
    </citation>
    <scope>NUCLEOTIDE SEQUENCE [LARGE SCALE GENOMIC DNA]</scope>
    <source>
        <strain evidence="1 2">CGMCC 4.5506</strain>
    </source>
</reference>